<evidence type="ECO:0000313" key="2">
    <source>
        <dbReference type="WBParaSite" id="RSKR_0000908000.1"/>
    </source>
</evidence>
<organism evidence="1 2">
    <name type="scientific">Rhabditophanes sp. KR3021</name>
    <dbReference type="NCBI Taxonomy" id="114890"/>
    <lineage>
        <taxon>Eukaryota</taxon>
        <taxon>Metazoa</taxon>
        <taxon>Ecdysozoa</taxon>
        <taxon>Nematoda</taxon>
        <taxon>Chromadorea</taxon>
        <taxon>Rhabditida</taxon>
        <taxon>Tylenchina</taxon>
        <taxon>Panagrolaimomorpha</taxon>
        <taxon>Strongyloidoidea</taxon>
        <taxon>Alloionematidae</taxon>
        <taxon>Rhabditophanes</taxon>
    </lineage>
</organism>
<reference evidence="2" key="1">
    <citation type="submission" date="2016-11" db="UniProtKB">
        <authorList>
            <consortium name="WormBaseParasite"/>
        </authorList>
    </citation>
    <scope>IDENTIFICATION</scope>
    <source>
        <strain evidence="2">KR3021</strain>
    </source>
</reference>
<dbReference type="WBParaSite" id="RSKR_0000908000.1">
    <property type="protein sequence ID" value="RSKR_0000908000.1"/>
    <property type="gene ID" value="RSKR_0000908000"/>
</dbReference>
<protein>
    <submittedName>
        <fullName evidence="2">C2 NT-type domain-containing protein</fullName>
    </submittedName>
</protein>
<accession>A0AC35U834</accession>
<dbReference type="Proteomes" id="UP000095286">
    <property type="component" value="Unplaced"/>
</dbReference>
<name>A0AC35U834_9BILA</name>
<sequence>MLETIPSTSSCFQMKLFANWESDRSSSSTVQRVLVLSLNRLTLFSPSADLANSLVLTFKLRNGKRSLRTSDIPITLQQTQSEKVTVEMNVAVNIHYPHFLKKSNDLIILIQRRKKYGKRKIPGFKDVAISTINLRDVLQNGFIKEVNFWLMNDYNKLDGPTNDNVAPFGILSVTNCHSQAAVSEYNNKSGNKIDELHTLSEEEDEQDSSREDVNDEVLRNSSYLSSHNRRTKHKRPLTSSKKMNQKNLKQKFVNLMNKLKRSDVDQPDKEGSIVVARTAQELEDWFEELENLSDSGPEFDTDRVSIISNPRPGLRPFFGSSNNVMDMYPVLEKLRSNASEETNETDEQDSSSEFENGTDSLPETSTYRVVQKSSSLNSAHNSKFSPPSLKQHVTDHCSKKSKDSIFRSSTLHSMNQDKLLNPPSSSLTFDSISSNCSHQINTDQKSFIKGKRKIKI</sequence>
<proteinExistence type="predicted"/>
<evidence type="ECO:0000313" key="1">
    <source>
        <dbReference type="Proteomes" id="UP000095286"/>
    </source>
</evidence>